<name>A0A8J5YJI1_9ROSI</name>
<dbReference type="Proteomes" id="UP000701853">
    <property type="component" value="Chromosome 10"/>
</dbReference>
<comment type="caution">
    <text evidence="2">The sequence shown here is derived from an EMBL/GenBank/DDBJ whole genome shotgun (WGS) entry which is preliminary data.</text>
</comment>
<sequence>MAASSPSASKSTSDATTTTTTTTAAATTPLPHPPSPFQRMDTLPKTQRGLISLNVFNVAMLPVPVTYKEETRVLSHLSNQMIPGFVVTYKEEFFKSVVIFKSISCWTCLTTDMILKTSLLWLSSNVSYFGNLMISNFVVTYKEVEVLSFKVKFSLSREVTNFKHSFIRPEVDTGVFSSFPCETVTARKPTVPELWYCMHVIFLAGKRGCVMTPLRVPSFKQLSNAFAQFDNLQVRSKKHLTRKNISLLEEVFSIKSIDEGSEEDEGSKPSSTLKEDETSVMISGLKLTLKSDPVRTDNARKRIKQIVDQGIEKLHKAEANDGANDPDDQNKLDSRLNMVKSSRIERALVLSDIVDKLNKARNEEDLKSCLEMKAQLYNQSIMSTDTEIEDPGALNEESTGATVISRQVAYHPSPKMLTQLKLIKKHSTN</sequence>
<feature type="region of interest" description="Disordered" evidence="1">
    <location>
        <begin position="1"/>
        <end position="41"/>
    </location>
</feature>
<organism evidence="2 3">
    <name type="scientific">Gossypium anomalum</name>
    <dbReference type="NCBI Taxonomy" id="47600"/>
    <lineage>
        <taxon>Eukaryota</taxon>
        <taxon>Viridiplantae</taxon>
        <taxon>Streptophyta</taxon>
        <taxon>Embryophyta</taxon>
        <taxon>Tracheophyta</taxon>
        <taxon>Spermatophyta</taxon>
        <taxon>Magnoliopsida</taxon>
        <taxon>eudicotyledons</taxon>
        <taxon>Gunneridae</taxon>
        <taxon>Pentapetalae</taxon>
        <taxon>rosids</taxon>
        <taxon>malvids</taxon>
        <taxon>Malvales</taxon>
        <taxon>Malvaceae</taxon>
        <taxon>Malvoideae</taxon>
        <taxon>Gossypium</taxon>
    </lineage>
</organism>
<feature type="compositionally biased region" description="Low complexity" evidence="1">
    <location>
        <begin position="1"/>
        <end position="29"/>
    </location>
</feature>
<evidence type="ECO:0000313" key="3">
    <source>
        <dbReference type="Proteomes" id="UP000701853"/>
    </source>
</evidence>
<evidence type="ECO:0000313" key="2">
    <source>
        <dbReference type="EMBL" id="KAG8480766.1"/>
    </source>
</evidence>
<dbReference type="OrthoDB" id="1915989at2759"/>
<keyword evidence="3" id="KW-1185">Reference proteome</keyword>
<accession>A0A8J5YJI1</accession>
<gene>
    <name evidence="2" type="ORF">CXB51_025451</name>
</gene>
<dbReference type="PANTHER" id="PTHR35696:SF1">
    <property type="entry name" value="ELECTRON CARRIER_IRON ION-BINDING PROTEIN"/>
    <property type="match status" value="1"/>
</dbReference>
<evidence type="ECO:0000256" key="1">
    <source>
        <dbReference type="SAM" id="MobiDB-lite"/>
    </source>
</evidence>
<dbReference type="PANTHER" id="PTHR35696">
    <property type="entry name" value="ELECTRON CARRIER/IRON ION-BINDING PROTEIN"/>
    <property type="match status" value="1"/>
</dbReference>
<reference evidence="2 3" key="1">
    <citation type="journal article" date="2021" name="bioRxiv">
        <title>The Gossypium anomalum genome as a resource for cotton improvement and evolutionary analysis of hybrid incompatibility.</title>
        <authorList>
            <person name="Grover C.E."/>
            <person name="Yuan D."/>
            <person name="Arick M.A."/>
            <person name="Miller E.R."/>
            <person name="Hu G."/>
            <person name="Peterson D.G."/>
            <person name="Wendel J.F."/>
            <person name="Udall J.A."/>
        </authorList>
    </citation>
    <scope>NUCLEOTIDE SEQUENCE [LARGE SCALE GENOMIC DNA]</scope>
    <source>
        <strain evidence="2">JFW-Udall</strain>
        <tissue evidence="2">Leaf</tissue>
    </source>
</reference>
<dbReference type="EMBL" id="JAHUZN010000010">
    <property type="protein sequence ID" value="KAG8480766.1"/>
    <property type="molecule type" value="Genomic_DNA"/>
</dbReference>
<proteinExistence type="predicted"/>
<protein>
    <submittedName>
        <fullName evidence="2">Uncharacterized protein</fullName>
    </submittedName>
</protein>
<dbReference type="AlphaFoldDB" id="A0A8J5YJI1"/>